<accession>A0A5B7F9P1</accession>
<comment type="caution">
    <text evidence="2">The sequence shown here is derived from an EMBL/GenBank/DDBJ whole genome shotgun (WGS) entry which is preliminary data.</text>
</comment>
<organism evidence="2 3">
    <name type="scientific">Portunus trituberculatus</name>
    <name type="common">Swimming crab</name>
    <name type="synonym">Neptunus trituberculatus</name>
    <dbReference type="NCBI Taxonomy" id="210409"/>
    <lineage>
        <taxon>Eukaryota</taxon>
        <taxon>Metazoa</taxon>
        <taxon>Ecdysozoa</taxon>
        <taxon>Arthropoda</taxon>
        <taxon>Crustacea</taxon>
        <taxon>Multicrustacea</taxon>
        <taxon>Malacostraca</taxon>
        <taxon>Eumalacostraca</taxon>
        <taxon>Eucarida</taxon>
        <taxon>Decapoda</taxon>
        <taxon>Pleocyemata</taxon>
        <taxon>Brachyura</taxon>
        <taxon>Eubrachyura</taxon>
        <taxon>Portunoidea</taxon>
        <taxon>Portunidae</taxon>
        <taxon>Portuninae</taxon>
        <taxon>Portunus</taxon>
    </lineage>
</organism>
<gene>
    <name evidence="2" type="ORF">E2C01_035409</name>
</gene>
<dbReference type="EMBL" id="VSRR010005189">
    <property type="protein sequence ID" value="MPC41803.1"/>
    <property type="molecule type" value="Genomic_DNA"/>
</dbReference>
<keyword evidence="3" id="KW-1185">Reference proteome</keyword>
<evidence type="ECO:0000313" key="2">
    <source>
        <dbReference type="EMBL" id="MPC41803.1"/>
    </source>
</evidence>
<dbReference type="Proteomes" id="UP000324222">
    <property type="component" value="Unassembled WGS sequence"/>
</dbReference>
<evidence type="ECO:0000313" key="3">
    <source>
        <dbReference type="Proteomes" id="UP000324222"/>
    </source>
</evidence>
<feature type="region of interest" description="Disordered" evidence="1">
    <location>
        <begin position="1"/>
        <end position="30"/>
    </location>
</feature>
<reference evidence="2 3" key="1">
    <citation type="submission" date="2019-05" db="EMBL/GenBank/DDBJ databases">
        <title>Another draft genome of Portunus trituberculatus and its Hox gene families provides insights of decapod evolution.</title>
        <authorList>
            <person name="Jeong J.-H."/>
            <person name="Song I."/>
            <person name="Kim S."/>
            <person name="Choi T."/>
            <person name="Kim D."/>
            <person name="Ryu S."/>
            <person name="Kim W."/>
        </authorList>
    </citation>
    <scope>NUCLEOTIDE SEQUENCE [LARGE SCALE GENOMIC DNA]</scope>
    <source>
        <tissue evidence="2">Muscle</tissue>
    </source>
</reference>
<dbReference type="AlphaFoldDB" id="A0A5B7F9P1"/>
<evidence type="ECO:0000256" key="1">
    <source>
        <dbReference type="SAM" id="MobiDB-lite"/>
    </source>
</evidence>
<sequence length="75" mass="7920">MDAARGGCDGCPPSRRAETRPAQQRSGSAIREAVVSDATQGGSNLAPLTPRALFLLPSPPPRVPRLDCTVLIPIW</sequence>
<proteinExistence type="predicted"/>
<protein>
    <submittedName>
        <fullName evidence="2">Uncharacterized protein</fullName>
    </submittedName>
</protein>
<name>A0A5B7F9P1_PORTR</name>